<evidence type="ECO:0000313" key="2">
    <source>
        <dbReference type="EMBL" id="CAB4362652.1"/>
    </source>
</evidence>
<dbReference type="Gene3D" id="1.10.30.50">
    <property type="match status" value="1"/>
</dbReference>
<dbReference type="InterPro" id="IPR003870">
    <property type="entry name" value="DUF222"/>
</dbReference>
<evidence type="ECO:0000259" key="1">
    <source>
        <dbReference type="Pfam" id="PF02720"/>
    </source>
</evidence>
<dbReference type="InterPro" id="IPR003615">
    <property type="entry name" value="HNH_nuc"/>
</dbReference>
<proteinExistence type="predicted"/>
<gene>
    <name evidence="3" type="ORF">UFOPK2656_00435</name>
    <name evidence="4" type="ORF">UFOPK3099_02300</name>
    <name evidence="5" type="ORF">UFOPK3267_01812</name>
    <name evidence="6" type="ORF">UFOPK3651_00203</name>
    <name evidence="7" type="ORF">UFOPK3931_01086</name>
    <name evidence="2" type="ORF">UFOPK4189_00432</name>
</gene>
<dbReference type="CDD" id="cd00085">
    <property type="entry name" value="HNHc"/>
    <property type="match status" value="1"/>
</dbReference>
<evidence type="ECO:0000313" key="6">
    <source>
        <dbReference type="EMBL" id="CAB4911218.1"/>
    </source>
</evidence>
<dbReference type="EMBL" id="CAFAAV010000219">
    <property type="protein sequence ID" value="CAB4833071.1"/>
    <property type="molecule type" value="Genomic_DNA"/>
</dbReference>
<sequence length="414" mass="44403">MSSLLIPDVDTVRAMSPADLEALARELDGVRRAAESALALVVARVEEVGAFRRDGHRGARAWGMAACNWSLPEAARFVKAGHLLQRFSSASGMGVAQLHALAVVAANPRVQPHLDEAEELLVGQAAVLDFEDYSVLLRAWEAAADPDGAHLDHERAHREREASLAQVGVKSFLNAHGGAVAGAQLREILDAFAHSEFLADWETGRAEHGEAMSASRMVRTERQRRFDALVAIFTAAAASGVLGASQPTVNVFCDLATLEHAVVTALGGSAEPLDPNVPHRCESSHGVQLDPLDVLIAAAVGHVRRVVLDSAGVVIDIGRKQRLFTGALREVLLALERHCFGPGCHHPPCQVDHVLPWARGGLTDAANAGPACGHHNRWRTRGYTTWRDADGHWHHIRPDGTEIGWRSALPVGGS</sequence>
<name>A0A6J7AJC3_9ZZZZ</name>
<protein>
    <submittedName>
        <fullName evidence="4">Unannotated protein</fullName>
    </submittedName>
</protein>
<evidence type="ECO:0000313" key="4">
    <source>
        <dbReference type="EMBL" id="CAB4833071.1"/>
    </source>
</evidence>
<evidence type="ECO:0000313" key="5">
    <source>
        <dbReference type="EMBL" id="CAB4851933.1"/>
    </source>
</evidence>
<reference evidence="4" key="1">
    <citation type="submission" date="2020-05" db="EMBL/GenBank/DDBJ databases">
        <authorList>
            <person name="Chiriac C."/>
            <person name="Salcher M."/>
            <person name="Ghai R."/>
            <person name="Kavagutti S V."/>
        </authorList>
    </citation>
    <scope>NUCLEOTIDE SEQUENCE</scope>
</reference>
<dbReference type="EMBL" id="CAFBIY010000103">
    <property type="protein sequence ID" value="CAB4851933.1"/>
    <property type="molecule type" value="Genomic_DNA"/>
</dbReference>
<dbReference type="AlphaFoldDB" id="A0A6J7AJC3"/>
<dbReference type="Pfam" id="PF02720">
    <property type="entry name" value="DUF222"/>
    <property type="match status" value="1"/>
</dbReference>
<dbReference type="EMBL" id="CAFBMT010000001">
    <property type="protein sequence ID" value="CAB4911218.1"/>
    <property type="molecule type" value="Genomic_DNA"/>
</dbReference>
<dbReference type="EMBL" id="CAESGF010000002">
    <property type="protein sequence ID" value="CAB4362652.1"/>
    <property type="molecule type" value="Genomic_DNA"/>
</dbReference>
<organism evidence="4">
    <name type="scientific">freshwater metagenome</name>
    <dbReference type="NCBI Taxonomy" id="449393"/>
    <lineage>
        <taxon>unclassified sequences</taxon>
        <taxon>metagenomes</taxon>
        <taxon>ecological metagenomes</taxon>
    </lineage>
</organism>
<evidence type="ECO:0000313" key="7">
    <source>
        <dbReference type="EMBL" id="CAB4985197.1"/>
    </source>
</evidence>
<dbReference type="EMBL" id="CAEZYF010000002">
    <property type="protein sequence ID" value="CAB4707349.1"/>
    <property type="molecule type" value="Genomic_DNA"/>
</dbReference>
<dbReference type="EMBL" id="CAFBOL010000021">
    <property type="protein sequence ID" value="CAB4985197.1"/>
    <property type="molecule type" value="Genomic_DNA"/>
</dbReference>
<feature type="domain" description="DUF222" evidence="1">
    <location>
        <begin position="95"/>
        <end position="333"/>
    </location>
</feature>
<evidence type="ECO:0000313" key="3">
    <source>
        <dbReference type="EMBL" id="CAB4707349.1"/>
    </source>
</evidence>
<accession>A0A6J7AJC3</accession>